<accession>A0A1J5RQB8</accession>
<name>A0A1J5RQB8_9ZZZZ</name>
<evidence type="ECO:0000256" key="1">
    <source>
        <dbReference type="SAM" id="MobiDB-lite"/>
    </source>
</evidence>
<organism evidence="2">
    <name type="scientific">mine drainage metagenome</name>
    <dbReference type="NCBI Taxonomy" id="410659"/>
    <lineage>
        <taxon>unclassified sequences</taxon>
        <taxon>metagenomes</taxon>
        <taxon>ecological metagenomes</taxon>
    </lineage>
</organism>
<feature type="region of interest" description="Disordered" evidence="1">
    <location>
        <begin position="139"/>
        <end position="183"/>
    </location>
</feature>
<sequence length="183" mass="18620">MLVEEVARLARPRLLQRGQWLGERSGGEERAGPANARMDSMEAQYVTIRNSTPPPAVGAEPGHRAAVRPWGAATRAGRCLVAGAVSQRGDCRPGPALAARAGAVAARGVGCLDPASLDAGTPLGLGCGGQFADLGRHSGLAATGQPPTGQLLAGWPGGSEHDLAARAPPPLHAPGTGGLRRRR</sequence>
<gene>
    <name evidence="2" type="ORF">GALL_197840</name>
</gene>
<dbReference type="AlphaFoldDB" id="A0A1J5RQB8"/>
<reference evidence="2" key="1">
    <citation type="submission" date="2016-10" db="EMBL/GenBank/DDBJ databases">
        <title>Sequence of Gallionella enrichment culture.</title>
        <authorList>
            <person name="Poehlein A."/>
            <person name="Muehling M."/>
            <person name="Daniel R."/>
        </authorList>
    </citation>
    <scope>NUCLEOTIDE SEQUENCE</scope>
</reference>
<dbReference type="EMBL" id="MLJW01000122">
    <property type="protein sequence ID" value="OIQ98190.1"/>
    <property type="molecule type" value="Genomic_DNA"/>
</dbReference>
<evidence type="ECO:0000313" key="2">
    <source>
        <dbReference type="EMBL" id="OIQ98190.1"/>
    </source>
</evidence>
<proteinExistence type="predicted"/>
<comment type="caution">
    <text evidence="2">The sequence shown here is derived from an EMBL/GenBank/DDBJ whole genome shotgun (WGS) entry which is preliminary data.</text>
</comment>
<protein>
    <submittedName>
        <fullName evidence="2">Uncharacterized protein</fullName>
    </submittedName>
</protein>